<dbReference type="CDD" id="cd05466">
    <property type="entry name" value="PBP2_LTTR_substrate"/>
    <property type="match status" value="1"/>
</dbReference>
<dbReference type="PRINTS" id="PR00039">
    <property type="entry name" value="HTHLYSR"/>
</dbReference>
<evidence type="ECO:0000256" key="3">
    <source>
        <dbReference type="ARBA" id="ARBA00023125"/>
    </source>
</evidence>
<evidence type="ECO:0000256" key="2">
    <source>
        <dbReference type="ARBA" id="ARBA00023015"/>
    </source>
</evidence>
<sequence length="297" mass="33645">MIKQIKYFQAVVRCNSFTEAAEECFISQSAISQQIQALENELGVKLLNRENRKISLTPAGEHFYRKSLVLIADFERMCNETVRIAKRDQAELRIGYLKCYSGQEFRLAVAEFSEKYPDVSIQIINGNHEDLYAALRSGGVDLILSDQRRAFSDEYVNFILATSECYIEIAARNPITALQNVETEDLKNIPCILVASSGQQETERTFYKEIVGIQGDFLFADNLEEARLLVTSGKGFMPVEGGKNEPGFAPALGRVLLTRKGNPIKRTYCAFWKADNSGYYVEDFADMLKSKFFLENE</sequence>
<keyword evidence="3" id="KW-0238">DNA-binding</keyword>
<name>A0A9D2BA70_9FIRM</name>
<dbReference type="Proteomes" id="UP000886721">
    <property type="component" value="Unassembled WGS sequence"/>
</dbReference>
<dbReference type="AlphaFoldDB" id="A0A9D2BA70"/>
<dbReference type="FunFam" id="1.10.10.10:FF:000001">
    <property type="entry name" value="LysR family transcriptional regulator"/>
    <property type="match status" value="1"/>
</dbReference>
<dbReference type="SUPFAM" id="SSF46785">
    <property type="entry name" value="Winged helix' DNA-binding domain"/>
    <property type="match status" value="1"/>
</dbReference>
<dbReference type="InterPro" id="IPR005119">
    <property type="entry name" value="LysR_subst-bd"/>
</dbReference>
<evidence type="ECO:0000313" key="6">
    <source>
        <dbReference type="EMBL" id="HIX68980.1"/>
    </source>
</evidence>
<accession>A0A9D2BA70</accession>
<proteinExistence type="inferred from homology"/>
<dbReference type="Pfam" id="PF03466">
    <property type="entry name" value="LysR_substrate"/>
    <property type="match status" value="1"/>
</dbReference>
<dbReference type="GO" id="GO:0000976">
    <property type="term" value="F:transcription cis-regulatory region binding"/>
    <property type="evidence" value="ECO:0007669"/>
    <property type="project" value="TreeGrafter"/>
</dbReference>
<dbReference type="PROSITE" id="PS50931">
    <property type="entry name" value="HTH_LYSR"/>
    <property type="match status" value="1"/>
</dbReference>
<dbReference type="PANTHER" id="PTHR30126">
    <property type="entry name" value="HTH-TYPE TRANSCRIPTIONAL REGULATOR"/>
    <property type="match status" value="1"/>
</dbReference>
<keyword evidence="4" id="KW-0804">Transcription</keyword>
<reference evidence="6" key="1">
    <citation type="journal article" date="2021" name="PeerJ">
        <title>Extensive microbial diversity within the chicken gut microbiome revealed by metagenomics and culture.</title>
        <authorList>
            <person name="Gilroy R."/>
            <person name="Ravi A."/>
            <person name="Getino M."/>
            <person name="Pursley I."/>
            <person name="Horton D.L."/>
            <person name="Alikhan N.F."/>
            <person name="Baker D."/>
            <person name="Gharbi K."/>
            <person name="Hall N."/>
            <person name="Watson M."/>
            <person name="Adriaenssens E.M."/>
            <person name="Foster-Nyarko E."/>
            <person name="Jarju S."/>
            <person name="Secka A."/>
            <person name="Antonio M."/>
            <person name="Oren A."/>
            <person name="Chaudhuri R.R."/>
            <person name="La Ragione R."/>
            <person name="Hildebrand F."/>
            <person name="Pallen M.J."/>
        </authorList>
    </citation>
    <scope>NUCLEOTIDE SEQUENCE</scope>
    <source>
        <strain evidence="6">CHK191-13928</strain>
    </source>
</reference>
<gene>
    <name evidence="6" type="ORF">H9735_12770</name>
</gene>
<comment type="similarity">
    <text evidence="1">Belongs to the LysR transcriptional regulatory family.</text>
</comment>
<dbReference type="InterPro" id="IPR000847">
    <property type="entry name" value="LysR_HTH_N"/>
</dbReference>
<comment type="caution">
    <text evidence="6">The sequence shown here is derived from an EMBL/GenBank/DDBJ whole genome shotgun (WGS) entry which is preliminary data.</text>
</comment>
<feature type="domain" description="HTH lysR-type" evidence="5">
    <location>
        <begin position="1"/>
        <end position="57"/>
    </location>
</feature>
<evidence type="ECO:0000259" key="5">
    <source>
        <dbReference type="PROSITE" id="PS50931"/>
    </source>
</evidence>
<dbReference type="InterPro" id="IPR036388">
    <property type="entry name" value="WH-like_DNA-bd_sf"/>
</dbReference>
<keyword evidence="2" id="KW-0805">Transcription regulation</keyword>
<dbReference type="Pfam" id="PF00126">
    <property type="entry name" value="HTH_1"/>
    <property type="match status" value="1"/>
</dbReference>
<dbReference type="GO" id="GO:0003700">
    <property type="term" value="F:DNA-binding transcription factor activity"/>
    <property type="evidence" value="ECO:0007669"/>
    <property type="project" value="InterPro"/>
</dbReference>
<evidence type="ECO:0000256" key="1">
    <source>
        <dbReference type="ARBA" id="ARBA00009437"/>
    </source>
</evidence>
<dbReference type="InterPro" id="IPR036390">
    <property type="entry name" value="WH_DNA-bd_sf"/>
</dbReference>
<dbReference type="Gene3D" id="3.40.190.10">
    <property type="entry name" value="Periplasmic binding protein-like II"/>
    <property type="match status" value="2"/>
</dbReference>
<dbReference type="SUPFAM" id="SSF53850">
    <property type="entry name" value="Periplasmic binding protein-like II"/>
    <property type="match status" value="1"/>
</dbReference>
<evidence type="ECO:0000256" key="4">
    <source>
        <dbReference type="ARBA" id="ARBA00023163"/>
    </source>
</evidence>
<reference evidence="6" key="2">
    <citation type="submission" date="2021-04" db="EMBL/GenBank/DDBJ databases">
        <authorList>
            <person name="Gilroy R."/>
        </authorList>
    </citation>
    <scope>NUCLEOTIDE SEQUENCE</scope>
    <source>
        <strain evidence="6">CHK191-13928</strain>
    </source>
</reference>
<dbReference type="Gene3D" id="1.10.10.10">
    <property type="entry name" value="Winged helix-like DNA-binding domain superfamily/Winged helix DNA-binding domain"/>
    <property type="match status" value="1"/>
</dbReference>
<evidence type="ECO:0000313" key="7">
    <source>
        <dbReference type="Proteomes" id="UP000886721"/>
    </source>
</evidence>
<protein>
    <submittedName>
        <fullName evidence="6">LysR family transcriptional regulator</fullName>
    </submittedName>
</protein>
<dbReference type="PANTHER" id="PTHR30126:SF40">
    <property type="entry name" value="HTH-TYPE TRANSCRIPTIONAL REGULATOR GLTR"/>
    <property type="match status" value="1"/>
</dbReference>
<dbReference type="EMBL" id="DXEM01000039">
    <property type="protein sequence ID" value="HIX68980.1"/>
    <property type="molecule type" value="Genomic_DNA"/>
</dbReference>
<organism evidence="6 7">
    <name type="scientific">Candidatus Anaerostipes excrementavium</name>
    <dbReference type="NCBI Taxonomy" id="2838463"/>
    <lineage>
        <taxon>Bacteria</taxon>
        <taxon>Bacillati</taxon>
        <taxon>Bacillota</taxon>
        <taxon>Clostridia</taxon>
        <taxon>Lachnospirales</taxon>
        <taxon>Lachnospiraceae</taxon>
        <taxon>Anaerostipes</taxon>
    </lineage>
</organism>